<dbReference type="Gene3D" id="3.40.1090.10">
    <property type="entry name" value="Cytosolic phospholipase A2 catalytic domain"/>
    <property type="match status" value="1"/>
</dbReference>
<proteinExistence type="predicted"/>
<comment type="caution">
    <text evidence="4">The sequence shown here is derived from an EMBL/GenBank/DDBJ whole genome shotgun (WGS) entry which is preliminary data.</text>
</comment>
<dbReference type="PANTHER" id="PTHR46394">
    <property type="entry name" value="ANNEXIN"/>
    <property type="match status" value="1"/>
</dbReference>
<dbReference type="Proteomes" id="UP001403385">
    <property type="component" value="Unassembled WGS sequence"/>
</dbReference>
<dbReference type="PANTHER" id="PTHR46394:SF1">
    <property type="entry name" value="PNPLA DOMAIN-CONTAINING PROTEIN"/>
    <property type="match status" value="1"/>
</dbReference>
<dbReference type="AlphaFoldDB" id="A0AAW9SCE5"/>
<sequence>MMNLDQFLNNDTILKLRNKAHQLKKDPNFIVSDIVDDQHHQYVDLVQEGGGILGIALLGYTYIMEEAGIRFFNLAGTSAGSINALLMATTGQINEKKSERILGYLKDQNLFDFVDGPERVKRLLQKAIASRGRYKVVALKLLKNALLIKKLLKKRMGVNPGKAFENWLKNILEKHQASTLEALQTALRQIPHLHHREHIEIHYDAVKLAIISAEVTTKTKVEFPKMAHLYWDLTKNSPHPASFVRASMAIPFFFEPLTLKNLPGAGQSNHPEWMEYAGYRGAIPSEVKFVDGGLVSTFPINAFHIKNRLPNKPTFGVRLSTFREEPADTSHFPGFMGGMLGTMRQIHDLDFLLRNDDYKQLICRINADKQFNWLNYNLPDQEKVELFNLGATRAMEFLDNFRWDYYKETRKVLINERPSMIKHYL</sequence>
<dbReference type="SUPFAM" id="SSF52151">
    <property type="entry name" value="FabD/lysophospholipase-like"/>
    <property type="match status" value="1"/>
</dbReference>
<evidence type="ECO:0000259" key="3">
    <source>
        <dbReference type="PROSITE" id="PS51635"/>
    </source>
</evidence>
<feature type="domain" description="PNPLA" evidence="3">
    <location>
        <begin position="45"/>
        <end position="304"/>
    </location>
</feature>
<dbReference type="InterPro" id="IPR002641">
    <property type="entry name" value="PNPLA_dom"/>
</dbReference>
<accession>A0AAW9SCE5</accession>
<dbReference type="RefSeq" id="WP_346822949.1">
    <property type="nucleotide sequence ID" value="NZ_JBDKWZ010000012.1"/>
</dbReference>
<dbReference type="PROSITE" id="PS51635">
    <property type="entry name" value="PNPLA"/>
    <property type="match status" value="1"/>
</dbReference>
<dbReference type="InterPro" id="IPR016035">
    <property type="entry name" value="Acyl_Trfase/lysoPLipase"/>
</dbReference>
<protein>
    <submittedName>
        <fullName evidence="4">Patatin-like phospholipase family protein</fullName>
    </submittedName>
</protein>
<evidence type="ECO:0000313" key="4">
    <source>
        <dbReference type="EMBL" id="MEN7550170.1"/>
    </source>
</evidence>
<dbReference type="Pfam" id="PF01734">
    <property type="entry name" value="Patatin"/>
    <property type="match status" value="1"/>
</dbReference>
<dbReference type="EMBL" id="JBDKWZ010000012">
    <property type="protein sequence ID" value="MEN7550170.1"/>
    <property type="molecule type" value="Genomic_DNA"/>
</dbReference>
<evidence type="ECO:0000256" key="1">
    <source>
        <dbReference type="ARBA" id="ARBA00023098"/>
    </source>
</evidence>
<keyword evidence="5" id="KW-1185">Reference proteome</keyword>
<reference evidence="4 5" key="1">
    <citation type="submission" date="2024-04" db="EMBL/GenBank/DDBJ databases">
        <title>Novel genus in family Flammeovirgaceae.</title>
        <authorList>
            <person name="Nguyen T.H."/>
            <person name="Vuong T.Q."/>
            <person name="Le H."/>
            <person name="Kim S.-G."/>
        </authorList>
    </citation>
    <scope>NUCLEOTIDE SEQUENCE [LARGE SCALE GENOMIC DNA]</scope>
    <source>
        <strain evidence="4 5">JCM 23209</strain>
    </source>
</reference>
<feature type="short sequence motif" description="GXSXG" evidence="2">
    <location>
        <begin position="76"/>
        <end position="80"/>
    </location>
</feature>
<dbReference type="GO" id="GO:0016042">
    <property type="term" value="P:lipid catabolic process"/>
    <property type="evidence" value="ECO:0007669"/>
    <property type="project" value="UniProtKB-UniRule"/>
</dbReference>
<gene>
    <name evidence="4" type="ORF">AAG747_19780</name>
</gene>
<feature type="active site" description="Proton acceptor" evidence="2">
    <location>
        <position position="291"/>
    </location>
</feature>
<evidence type="ECO:0000313" key="5">
    <source>
        <dbReference type="Proteomes" id="UP001403385"/>
    </source>
</evidence>
<keyword evidence="1 2" id="KW-0443">Lipid metabolism</keyword>
<keyword evidence="2" id="KW-0378">Hydrolase</keyword>
<feature type="short sequence motif" description="DGA/G" evidence="2">
    <location>
        <begin position="291"/>
        <end position="293"/>
    </location>
</feature>
<organism evidence="4 5">
    <name type="scientific">Rapidithrix thailandica</name>
    <dbReference type="NCBI Taxonomy" id="413964"/>
    <lineage>
        <taxon>Bacteria</taxon>
        <taxon>Pseudomonadati</taxon>
        <taxon>Bacteroidota</taxon>
        <taxon>Cytophagia</taxon>
        <taxon>Cytophagales</taxon>
        <taxon>Flammeovirgaceae</taxon>
        <taxon>Rapidithrix</taxon>
    </lineage>
</organism>
<dbReference type="GO" id="GO:0016787">
    <property type="term" value="F:hydrolase activity"/>
    <property type="evidence" value="ECO:0007669"/>
    <property type="project" value="UniProtKB-UniRule"/>
</dbReference>
<feature type="active site" description="Nucleophile" evidence="2">
    <location>
        <position position="78"/>
    </location>
</feature>
<evidence type="ECO:0000256" key="2">
    <source>
        <dbReference type="PROSITE-ProRule" id="PRU01161"/>
    </source>
</evidence>
<name>A0AAW9SCE5_9BACT</name>
<keyword evidence="2" id="KW-0442">Lipid degradation</keyword>
<feature type="short sequence motif" description="GXGXXG" evidence="2">
    <location>
        <begin position="49"/>
        <end position="54"/>
    </location>
</feature>
<dbReference type="InterPro" id="IPR052580">
    <property type="entry name" value="Lipid_Hydrolase"/>
</dbReference>